<evidence type="ECO:0000259" key="2">
    <source>
        <dbReference type="PROSITE" id="PS50106"/>
    </source>
</evidence>
<reference evidence="4" key="1">
    <citation type="submission" date="2011-08" db="EMBL/GenBank/DDBJ databases">
        <authorList>
            <person name="Rombauts S."/>
        </authorList>
    </citation>
    <scope>NUCLEOTIDE SEQUENCE</scope>
    <source>
        <strain evidence="4">London</strain>
    </source>
</reference>
<dbReference type="SUPFAM" id="SSF50156">
    <property type="entry name" value="PDZ domain-like"/>
    <property type="match status" value="2"/>
</dbReference>
<dbReference type="EnsemblMetazoa" id="tetur18g00940.1">
    <property type="protein sequence ID" value="tetur18g00940.1"/>
    <property type="gene ID" value="tetur18g00940"/>
</dbReference>
<gene>
    <name evidence="3" type="primary">107366406</name>
</gene>
<feature type="region of interest" description="Disordered" evidence="1">
    <location>
        <begin position="262"/>
        <end position="290"/>
    </location>
</feature>
<dbReference type="HOGENOM" id="CLU_407882_0_0_1"/>
<dbReference type="PANTHER" id="PTHR11324:SF16">
    <property type="entry name" value="PDZ DOMAIN-CONTAINING PROTEIN 2"/>
    <property type="match status" value="1"/>
</dbReference>
<dbReference type="PANTHER" id="PTHR11324">
    <property type="entry name" value="IL16-RELATED"/>
    <property type="match status" value="1"/>
</dbReference>
<dbReference type="STRING" id="32264.T1KQS1"/>
<sequence length="674" mass="73012">MNCYLELPCDQSDLIQSKKTNLCAKKKANILKCSALNSFGKLLYEDCDREGIWDTFDPILDPVDPMNRPHNENLQKFTSFLLKLKPNSGNYSFTNNSQEFSSGLIKDASENVIRSDASLNMSNKSIASQNSQNNNIVNNNNSIGIDSATPLNNLSSSSRSHVKESTVKLMGQFKAWTLDRKFLRGRKKSSSNRTNGEGSRASISTVDSTDSALTSSEKGVDTPDCSLISRNQKMSTSSSTSSSSYLRRTSLFGAVFASNNEVNSTTSTSSSSPASHPHPNGDEVDNSFDCSVVPMEGDVLHSSADQHLSSSGRLWTKSPTSLSFATTHGGSSPLSVSSSTISSSGLTYSLDERIAMLDENLDCINEERFPVKMMAVSLEKDDNGGLGIYVTPKPNEDNTMGYIIADFEPDGPADRSGLLQRQDQVLMVNGVSLSGLCLADALSLLKESERLVQLVVARRVDNFDGLADVDTISSTTNLSAVENELIPQPVPQSQLLNNSSTSTNHRHRNSSISGPIPELDEVDQFKRKLSNVEQENKTNSMISSGLCTVPRKPKLPLGTSRHTVVFKKGPGCRKLGFSLVGGKDSPKGAMGIFVKTIVPNGQAAEDDKLKEGDEILSINGHIMEGLTHAEAIGIFKSIKTGDLVLNVLRRNRQLLKNSTNSKSCSNLEILEANS</sequence>
<reference evidence="3" key="2">
    <citation type="submission" date="2015-06" db="UniProtKB">
        <authorList>
            <consortium name="EnsemblMetazoa"/>
        </authorList>
    </citation>
    <scope>IDENTIFICATION</scope>
</reference>
<evidence type="ECO:0000313" key="3">
    <source>
        <dbReference type="EnsemblMetazoa" id="tetur18g00940.1"/>
    </source>
</evidence>
<dbReference type="InterPro" id="IPR036034">
    <property type="entry name" value="PDZ_sf"/>
</dbReference>
<accession>T1KQS1</accession>
<keyword evidence="4" id="KW-1185">Reference proteome</keyword>
<evidence type="ECO:0000256" key="1">
    <source>
        <dbReference type="SAM" id="MobiDB-lite"/>
    </source>
</evidence>
<dbReference type="CDD" id="cd00136">
    <property type="entry name" value="PDZ_canonical"/>
    <property type="match status" value="1"/>
</dbReference>
<dbReference type="eggNOG" id="KOG3528">
    <property type="taxonomic scope" value="Eukaryota"/>
</dbReference>
<dbReference type="PROSITE" id="PS50106">
    <property type="entry name" value="PDZ"/>
    <property type="match status" value="2"/>
</dbReference>
<feature type="region of interest" description="Disordered" evidence="1">
    <location>
        <begin position="489"/>
        <end position="517"/>
    </location>
</feature>
<dbReference type="Proteomes" id="UP000015104">
    <property type="component" value="Unassembled WGS sequence"/>
</dbReference>
<dbReference type="InterPro" id="IPR001478">
    <property type="entry name" value="PDZ"/>
</dbReference>
<dbReference type="SMART" id="SM00228">
    <property type="entry name" value="PDZ"/>
    <property type="match status" value="2"/>
</dbReference>
<feature type="compositionally biased region" description="Polar residues" evidence="1">
    <location>
        <begin position="191"/>
        <end position="217"/>
    </location>
</feature>
<feature type="compositionally biased region" description="Low complexity" evidence="1">
    <location>
        <begin position="492"/>
        <end position="503"/>
    </location>
</feature>
<feature type="domain" description="PDZ" evidence="2">
    <location>
        <begin position="375"/>
        <end position="460"/>
    </location>
</feature>
<feature type="domain" description="PDZ" evidence="2">
    <location>
        <begin position="563"/>
        <end position="637"/>
    </location>
</feature>
<protein>
    <recommendedName>
        <fullName evidence="2">PDZ domain-containing protein</fullName>
    </recommendedName>
</protein>
<organism evidence="3 4">
    <name type="scientific">Tetranychus urticae</name>
    <name type="common">Two-spotted spider mite</name>
    <dbReference type="NCBI Taxonomy" id="32264"/>
    <lineage>
        <taxon>Eukaryota</taxon>
        <taxon>Metazoa</taxon>
        <taxon>Ecdysozoa</taxon>
        <taxon>Arthropoda</taxon>
        <taxon>Chelicerata</taxon>
        <taxon>Arachnida</taxon>
        <taxon>Acari</taxon>
        <taxon>Acariformes</taxon>
        <taxon>Trombidiformes</taxon>
        <taxon>Prostigmata</taxon>
        <taxon>Eleutherengona</taxon>
        <taxon>Raphignathae</taxon>
        <taxon>Tetranychoidea</taxon>
        <taxon>Tetranychidae</taxon>
        <taxon>Tetranychus</taxon>
    </lineage>
</organism>
<name>T1KQS1_TETUR</name>
<dbReference type="AlphaFoldDB" id="T1KQS1"/>
<dbReference type="CDD" id="cd06759">
    <property type="entry name" value="PDZ3_PDZD2-PDZ1_hPro-IL-16-like"/>
    <property type="match status" value="1"/>
</dbReference>
<dbReference type="EMBL" id="CAEY01000380">
    <property type="status" value="NOT_ANNOTATED_CDS"/>
    <property type="molecule type" value="Genomic_DNA"/>
</dbReference>
<dbReference type="Pfam" id="PF00595">
    <property type="entry name" value="PDZ"/>
    <property type="match status" value="2"/>
</dbReference>
<dbReference type="Gene3D" id="2.30.42.10">
    <property type="match status" value="2"/>
</dbReference>
<dbReference type="KEGG" id="tut:107366406"/>
<feature type="region of interest" description="Disordered" evidence="1">
    <location>
        <begin position="186"/>
        <end position="242"/>
    </location>
</feature>
<evidence type="ECO:0000313" key="4">
    <source>
        <dbReference type="Proteomes" id="UP000015104"/>
    </source>
</evidence>
<dbReference type="OrthoDB" id="6022711at2759"/>
<proteinExistence type="predicted"/>